<reference evidence="3" key="1">
    <citation type="submission" date="2016-05" db="EMBL/GenBank/DDBJ databases">
        <authorList>
            <person name="Holder M.E."/>
            <person name="Ajami N.J."/>
            <person name="Petrosino J.F."/>
        </authorList>
    </citation>
    <scope>NUCLEOTIDE SEQUENCE [LARGE SCALE GENOMIC DNA]</scope>
    <source>
        <strain evidence="3">ATCC 700696</strain>
    </source>
</reference>
<feature type="transmembrane region" description="Helical" evidence="1">
    <location>
        <begin position="12"/>
        <end position="32"/>
    </location>
</feature>
<dbReference type="RefSeq" id="WP_094233836.1">
    <property type="nucleotide sequence ID" value="NZ_CP016199.1"/>
</dbReference>
<keyword evidence="1" id="KW-0812">Transmembrane</keyword>
<dbReference type="EMBL" id="CP016199">
    <property type="protein sequence ID" value="ASS37611.1"/>
    <property type="molecule type" value="Genomic_DNA"/>
</dbReference>
<evidence type="ECO:0000313" key="2">
    <source>
        <dbReference type="EMBL" id="ASS37611.1"/>
    </source>
</evidence>
<organism evidence="2 3">
    <name type="scientific">Mogibacterium pumilum</name>
    <dbReference type="NCBI Taxonomy" id="86332"/>
    <lineage>
        <taxon>Bacteria</taxon>
        <taxon>Bacillati</taxon>
        <taxon>Bacillota</taxon>
        <taxon>Clostridia</taxon>
        <taxon>Peptostreptococcales</taxon>
        <taxon>Anaerovoracaceae</taxon>
        <taxon>Mogibacterium</taxon>
    </lineage>
</organism>
<dbReference type="Proteomes" id="UP000214689">
    <property type="component" value="Chromosome"/>
</dbReference>
<dbReference type="AlphaFoldDB" id="A0A223ARK9"/>
<gene>
    <name evidence="2" type="ORF">AXF17_03500</name>
</gene>
<evidence type="ECO:0000313" key="3">
    <source>
        <dbReference type="Proteomes" id="UP000214689"/>
    </source>
</evidence>
<name>A0A223ARK9_9FIRM</name>
<feature type="transmembrane region" description="Helical" evidence="1">
    <location>
        <begin position="93"/>
        <end position="110"/>
    </location>
</feature>
<keyword evidence="3" id="KW-1185">Reference proteome</keyword>
<feature type="transmembrane region" description="Helical" evidence="1">
    <location>
        <begin position="38"/>
        <end position="56"/>
    </location>
</feature>
<accession>A0A223ARK9</accession>
<protein>
    <submittedName>
        <fullName evidence="2">Uncharacterized protein</fullName>
    </submittedName>
</protein>
<sequence length="161" mass="18838">MVTDNTKFIKLQIIYNFIACISAQLSFTYLLYKFHGGYNAIIGIAYQIIIVSLTCCKSLKKHEKWIRTGAYKDYSEEVAKWDWWHTYIWHKDSYISVFVFGIMLLVGRLAKQGIILLYVVVFTIPIFIIIDIVKYYMQLKYAKKYGILDLLPSAPNEELTP</sequence>
<evidence type="ECO:0000256" key="1">
    <source>
        <dbReference type="SAM" id="Phobius"/>
    </source>
</evidence>
<keyword evidence="1" id="KW-0472">Membrane</keyword>
<keyword evidence="1" id="KW-1133">Transmembrane helix</keyword>
<feature type="transmembrane region" description="Helical" evidence="1">
    <location>
        <begin position="116"/>
        <end position="137"/>
    </location>
</feature>
<proteinExistence type="predicted"/>